<evidence type="ECO:0000313" key="9">
    <source>
        <dbReference type="EMBL" id="KRZ14270.1"/>
    </source>
</evidence>
<dbReference type="InterPro" id="IPR015421">
    <property type="entry name" value="PyrdxlP-dep_Trfase_major"/>
</dbReference>
<dbReference type="Pfam" id="PF00282">
    <property type="entry name" value="Pyridoxal_deC"/>
    <property type="match status" value="2"/>
</dbReference>
<evidence type="ECO:0000256" key="1">
    <source>
        <dbReference type="ARBA" id="ARBA00001933"/>
    </source>
</evidence>
<dbReference type="GO" id="GO:0009449">
    <property type="term" value="P:gamma-aminobutyric acid biosynthetic process"/>
    <property type="evidence" value="ECO:0007669"/>
    <property type="project" value="TreeGrafter"/>
</dbReference>
<gene>
    <name evidence="9" type="primary">GAD1</name>
    <name evidence="9" type="ORF">T11_16260</name>
</gene>
<comment type="similarity">
    <text evidence="2 8">Belongs to the group II decarboxylase family.</text>
</comment>
<dbReference type="EMBL" id="JYDP01000026">
    <property type="protein sequence ID" value="KRZ14270.1"/>
    <property type="molecule type" value="Genomic_DNA"/>
</dbReference>
<evidence type="ECO:0000256" key="6">
    <source>
        <dbReference type="ARBA" id="ARBA00023239"/>
    </source>
</evidence>
<sequence>MDTSENRMIEENQKLMENKFYNDILPLNRSGWLTTEMFIKSVVDLLLEFIKETNNPNTKVINFHHPTELIAKLDLRIPINPTSLQKVLEDCKEVLKYQVRTGHPRFFNQLSTGLDLISMIGEWLTATVNTNMFTYEISPVFVLMEKEIIETMCEIVGWPPGKRDGIFSPGGAISNLYAVNAARHYMFPRCKAIGMVETPNLAMFTSEDSHYSIRGAAALVGIGVDNCFPIPVDEKGKMIPSKLEEEVILAKKNGYVPFFVCAVGGTTVYGAFDPINEIANICKKYRMWLHVDAAWGGGILLSKKHRHLANGIENCKTFIQQIEINKFVLIICRADSVTWNPHKLMGALLQCSACLIRHEGLLFQCNQMCADYLFQQDKPYDVSYDSGDKAIQCGRHNDVFKLWIMWRAKGMNGFEQQVNRLMELANYFTEKIKKTPGYELIMENPEFLNICFWYVPKNVRHLENTEKKARLDKVAPKIKAKMMSSGSTMVGYQPDKDKPNFFRMIISNPATTYEDLDFFIEEIIRLGESL</sequence>
<dbReference type="GO" id="GO:0005737">
    <property type="term" value="C:cytoplasm"/>
    <property type="evidence" value="ECO:0007669"/>
    <property type="project" value="TreeGrafter"/>
</dbReference>
<keyword evidence="5 7" id="KW-0663">Pyridoxal phosphate</keyword>
<dbReference type="PANTHER" id="PTHR45677">
    <property type="entry name" value="GLUTAMATE DECARBOXYLASE-RELATED"/>
    <property type="match status" value="1"/>
</dbReference>
<evidence type="ECO:0000256" key="8">
    <source>
        <dbReference type="RuleBase" id="RU000382"/>
    </source>
</evidence>
<protein>
    <submittedName>
        <fullName evidence="9">Glutamate decarboxylase 1</fullName>
    </submittedName>
</protein>
<comment type="subunit">
    <text evidence="3">Homodimer.</text>
</comment>
<evidence type="ECO:0000256" key="7">
    <source>
        <dbReference type="PIRSR" id="PIRSR602129-50"/>
    </source>
</evidence>
<dbReference type="Proteomes" id="UP000055024">
    <property type="component" value="Unassembled WGS sequence"/>
</dbReference>
<dbReference type="Gene3D" id="3.90.1150.170">
    <property type="match status" value="1"/>
</dbReference>
<organism evidence="9 10">
    <name type="scientific">Trichinella zimbabwensis</name>
    <dbReference type="NCBI Taxonomy" id="268475"/>
    <lineage>
        <taxon>Eukaryota</taxon>
        <taxon>Metazoa</taxon>
        <taxon>Ecdysozoa</taxon>
        <taxon>Nematoda</taxon>
        <taxon>Enoplea</taxon>
        <taxon>Dorylaimia</taxon>
        <taxon>Trichinellida</taxon>
        <taxon>Trichinellidae</taxon>
        <taxon>Trichinella</taxon>
    </lineage>
</organism>
<dbReference type="Gene3D" id="3.40.640.10">
    <property type="entry name" value="Type I PLP-dependent aspartate aminotransferase-like (Major domain)"/>
    <property type="match status" value="1"/>
</dbReference>
<reference evidence="9 10" key="1">
    <citation type="submission" date="2015-01" db="EMBL/GenBank/DDBJ databases">
        <title>Evolution of Trichinella species and genotypes.</title>
        <authorList>
            <person name="Korhonen P.K."/>
            <person name="Edoardo P."/>
            <person name="Giuseppe L.R."/>
            <person name="Gasser R.B."/>
        </authorList>
    </citation>
    <scope>NUCLEOTIDE SEQUENCE [LARGE SCALE GENOMIC DNA]</scope>
    <source>
        <strain evidence="9">ISS1029</strain>
    </source>
</reference>
<feature type="modified residue" description="N6-(pyridoxal phosphate)lysine" evidence="7">
    <location>
        <position position="343"/>
    </location>
</feature>
<keyword evidence="4" id="KW-0210">Decarboxylase</keyword>
<dbReference type="GO" id="GO:0004351">
    <property type="term" value="F:glutamate decarboxylase activity"/>
    <property type="evidence" value="ECO:0007669"/>
    <property type="project" value="TreeGrafter"/>
</dbReference>
<dbReference type="InterPro" id="IPR015424">
    <property type="entry name" value="PyrdxlP-dep_Trfase"/>
</dbReference>
<dbReference type="GO" id="GO:0030170">
    <property type="term" value="F:pyridoxal phosphate binding"/>
    <property type="evidence" value="ECO:0007669"/>
    <property type="project" value="InterPro"/>
</dbReference>
<comment type="cofactor">
    <cofactor evidence="1 7 8">
        <name>pyridoxal 5'-phosphate</name>
        <dbReference type="ChEBI" id="CHEBI:597326"/>
    </cofactor>
</comment>
<dbReference type="OrthoDB" id="392571at2759"/>
<evidence type="ECO:0000256" key="2">
    <source>
        <dbReference type="ARBA" id="ARBA00009533"/>
    </source>
</evidence>
<dbReference type="FunFam" id="3.40.640.10:FF:000016">
    <property type="entry name" value="Glutamate decarboxylase like 1"/>
    <property type="match status" value="1"/>
</dbReference>
<evidence type="ECO:0000313" key="10">
    <source>
        <dbReference type="Proteomes" id="UP000055024"/>
    </source>
</evidence>
<keyword evidence="10" id="KW-1185">Reference proteome</keyword>
<accession>A0A0V1HU18</accession>
<dbReference type="SUPFAM" id="SSF53383">
    <property type="entry name" value="PLP-dependent transferases"/>
    <property type="match status" value="1"/>
</dbReference>
<dbReference type="CDD" id="cd06450">
    <property type="entry name" value="DOPA_deC_like"/>
    <property type="match status" value="1"/>
</dbReference>
<dbReference type="InterPro" id="IPR002129">
    <property type="entry name" value="PyrdxlP-dep_de-COase"/>
</dbReference>
<comment type="caution">
    <text evidence="9">The sequence shown here is derived from an EMBL/GenBank/DDBJ whole genome shotgun (WGS) entry which is preliminary data.</text>
</comment>
<evidence type="ECO:0000256" key="3">
    <source>
        <dbReference type="ARBA" id="ARBA00011738"/>
    </source>
</evidence>
<evidence type="ECO:0000256" key="5">
    <source>
        <dbReference type="ARBA" id="ARBA00022898"/>
    </source>
</evidence>
<dbReference type="PANTHER" id="PTHR45677:SF10">
    <property type="entry name" value="GLUTAMATE DECARBOXYLASE"/>
    <property type="match status" value="1"/>
</dbReference>
<keyword evidence="6 8" id="KW-0456">Lyase</keyword>
<proteinExistence type="inferred from homology"/>
<evidence type="ECO:0000256" key="4">
    <source>
        <dbReference type="ARBA" id="ARBA00022793"/>
    </source>
</evidence>
<name>A0A0V1HU18_9BILA</name>
<dbReference type="AlphaFoldDB" id="A0A0V1HU18"/>
<dbReference type="STRING" id="268475.A0A0V1HU18"/>